<organism evidence="1 2">
    <name type="scientific">Geomonas silvestris</name>
    <dbReference type="NCBI Taxonomy" id="2740184"/>
    <lineage>
        <taxon>Bacteria</taxon>
        <taxon>Pseudomonadati</taxon>
        <taxon>Thermodesulfobacteriota</taxon>
        <taxon>Desulfuromonadia</taxon>
        <taxon>Geobacterales</taxon>
        <taxon>Geobacteraceae</taxon>
        <taxon>Geomonas</taxon>
    </lineage>
</organism>
<dbReference type="AlphaFoldDB" id="A0A6V8MMP8"/>
<evidence type="ECO:0000313" key="1">
    <source>
        <dbReference type="EMBL" id="GFO61301.1"/>
    </source>
</evidence>
<proteinExistence type="predicted"/>
<dbReference type="EMBL" id="BLXX01000013">
    <property type="protein sequence ID" value="GFO61301.1"/>
    <property type="molecule type" value="Genomic_DNA"/>
</dbReference>
<keyword evidence="2" id="KW-1185">Reference proteome</keyword>
<comment type="caution">
    <text evidence="1">The sequence shown here is derived from an EMBL/GenBank/DDBJ whole genome shotgun (WGS) entry which is preliminary data.</text>
</comment>
<reference evidence="2" key="1">
    <citation type="submission" date="2020-06" db="EMBL/GenBank/DDBJ databases">
        <title>Draft genomic sequence of Geomonas sp. Red330.</title>
        <authorList>
            <person name="Itoh H."/>
            <person name="Zhenxing X."/>
            <person name="Ushijima N."/>
            <person name="Masuda Y."/>
            <person name="Shiratori Y."/>
            <person name="Senoo K."/>
        </authorList>
    </citation>
    <scope>NUCLEOTIDE SEQUENCE [LARGE SCALE GENOMIC DNA]</scope>
    <source>
        <strain evidence="2">Red330</strain>
    </source>
</reference>
<evidence type="ECO:0000313" key="2">
    <source>
        <dbReference type="Proteomes" id="UP000556026"/>
    </source>
</evidence>
<dbReference type="RefSeq" id="WP_183356098.1">
    <property type="nucleotide sequence ID" value="NZ_BLXX01000013.1"/>
</dbReference>
<protein>
    <submittedName>
        <fullName evidence="1">Uncharacterized protein</fullName>
    </submittedName>
</protein>
<dbReference type="Proteomes" id="UP000556026">
    <property type="component" value="Unassembled WGS sequence"/>
</dbReference>
<accession>A0A6V8MMP8</accession>
<gene>
    <name evidence="1" type="ORF">GMST_36260</name>
</gene>
<name>A0A6V8MMP8_9BACT</name>
<sequence>MLGNYGFKLGVWEAAKAEARAVLVETARAKELITCAALVARIKTVALTPDDPRLTRLLFELGTEEAQEDRPLLPALVVQVLGEIEPRLEFVLLAEKLGRDLTNPAAAWRRELDQVYCQYHQ</sequence>